<comment type="caution">
    <text evidence="4">The sequence shown here is derived from an EMBL/GenBank/DDBJ whole genome shotgun (WGS) entry which is preliminary data.</text>
</comment>
<sequence>MNGDPSIRINRVIYFTPHSINVSILSKFELFDYNVTEEELKMPNKKFKKYLPDLKKFGNIVCLEGKIPKAENMTGEKSFQVYLLNDVNDFSKIYGDTALLLNFVFDPDNYTKVGENITYTQGNNSALYISSYFRSYNGWGTNQTHKNPIGHTDVPVTIQIIADEYYFNISINKATDFIHYYYLIPPWTINYAMVTGNIQDVKFLESTSKKCLQVKEYKLPSNMAKTNKRLVEGDQIIIKGQVPNPFNGSIMVNLMHRALVATPDAGEIIYILYIDSNYSDNTAIVNGNWSQTDYADNSVNLNGGERIRISINFQSDDKIKPIVETEEHTIQDTIVYSCSNEYSYDLIEYIKVRKDY</sequence>
<dbReference type="EMBL" id="CAJEWN010000161">
    <property type="protein sequence ID" value="CAD2170011.1"/>
    <property type="molecule type" value="Genomic_DNA"/>
</dbReference>
<reference evidence="4 5" key="1">
    <citation type="submission" date="2020-08" db="EMBL/GenBank/DDBJ databases">
        <authorList>
            <person name="Koutsovoulos G."/>
            <person name="Danchin GJ E."/>
        </authorList>
    </citation>
    <scope>NUCLEOTIDE SEQUENCE [LARGE SCALE GENOMIC DNA]</scope>
</reference>
<name>A0A6V7V6B9_MELEN</name>
<keyword evidence="1 2" id="KW-0430">Lectin</keyword>
<evidence type="ECO:0000313" key="4">
    <source>
        <dbReference type="EMBL" id="CAD2170011.1"/>
    </source>
</evidence>
<evidence type="ECO:0000256" key="1">
    <source>
        <dbReference type="ARBA" id="ARBA00022734"/>
    </source>
</evidence>
<dbReference type="Gene3D" id="2.60.120.200">
    <property type="match status" value="1"/>
</dbReference>
<dbReference type="SUPFAM" id="SSF49899">
    <property type="entry name" value="Concanavalin A-like lectins/glucanases"/>
    <property type="match status" value="1"/>
</dbReference>
<evidence type="ECO:0000256" key="2">
    <source>
        <dbReference type="RuleBase" id="RU102079"/>
    </source>
</evidence>
<dbReference type="PROSITE" id="PS51304">
    <property type="entry name" value="GALECTIN"/>
    <property type="match status" value="1"/>
</dbReference>
<dbReference type="InterPro" id="IPR013320">
    <property type="entry name" value="ConA-like_dom_sf"/>
</dbReference>
<evidence type="ECO:0000313" key="5">
    <source>
        <dbReference type="Proteomes" id="UP000580250"/>
    </source>
</evidence>
<dbReference type="InterPro" id="IPR001079">
    <property type="entry name" value="Galectin_CRD"/>
</dbReference>
<proteinExistence type="predicted"/>
<gene>
    <name evidence="4" type="ORF">MENT_LOCUS21382</name>
</gene>
<dbReference type="Proteomes" id="UP000580250">
    <property type="component" value="Unassembled WGS sequence"/>
</dbReference>
<protein>
    <recommendedName>
        <fullName evidence="2">Galectin</fullName>
    </recommendedName>
</protein>
<dbReference type="Pfam" id="PF00337">
    <property type="entry name" value="Gal-bind_lectin"/>
    <property type="match status" value="1"/>
</dbReference>
<dbReference type="GO" id="GO:0030246">
    <property type="term" value="F:carbohydrate binding"/>
    <property type="evidence" value="ECO:0007669"/>
    <property type="project" value="UniProtKB-UniRule"/>
</dbReference>
<dbReference type="AlphaFoldDB" id="A0A6V7V6B9"/>
<accession>A0A6V7V6B9</accession>
<dbReference type="OrthoDB" id="5904009at2759"/>
<feature type="domain" description="Galectin" evidence="3">
    <location>
        <begin position="47"/>
        <end position="210"/>
    </location>
</feature>
<evidence type="ECO:0000259" key="3">
    <source>
        <dbReference type="PROSITE" id="PS51304"/>
    </source>
</evidence>
<organism evidence="4 5">
    <name type="scientific">Meloidogyne enterolobii</name>
    <name type="common">Root-knot nematode worm</name>
    <name type="synonym">Meloidogyne mayaguensis</name>
    <dbReference type="NCBI Taxonomy" id="390850"/>
    <lineage>
        <taxon>Eukaryota</taxon>
        <taxon>Metazoa</taxon>
        <taxon>Ecdysozoa</taxon>
        <taxon>Nematoda</taxon>
        <taxon>Chromadorea</taxon>
        <taxon>Rhabditida</taxon>
        <taxon>Tylenchina</taxon>
        <taxon>Tylenchomorpha</taxon>
        <taxon>Tylenchoidea</taxon>
        <taxon>Meloidogynidae</taxon>
        <taxon>Meloidogyninae</taxon>
        <taxon>Meloidogyne</taxon>
    </lineage>
</organism>